<comment type="caution">
    <text evidence="2">The sequence shown here is derived from an EMBL/GenBank/DDBJ whole genome shotgun (WGS) entry which is preliminary data.</text>
</comment>
<feature type="transmembrane region" description="Helical" evidence="1">
    <location>
        <begin position="20"/>
        <end position="45"/>
    </location>
</feature>
<keyword evidence="1" id="KW-0812">Transmembrane</keyword>
<dbReference type="PROSITE" id="PS51257">
    <property type="entry name" value="PROKAR_LIPOPROTEIN"/>
    <property type="match status" value="1"/>
</dbReference>
<evidence type="ECO:0000313" key="2">
    <source>
        <dbReference type="EMBL" id="KAF9066724.1"/>
    </source>
</evidence>
<reference evidence="2" key="1">
    <citation type="submission" date="2020-11" db="EMBL/GenBank/DDBJ databases">
        <authorList>
            <consortium name="DOE Joint Genome Institute"/>
            <person name="Ahrendt S."/>
            <person name="Riley R."/>
            <person name="Andreopoulos W."/>
            <person name="Labutti K."/>
            <person name="Pangilinan J."/>
            <person name="Ruiz-Duenas F.J."/>
            <person name="Barrasa J.M."/>
            <person name="Sanchez-Garcia M."/>
            <person name="Camarero S."/>
            <person name="Miyauchi S."/>
            <person name="Serrano A."/>
            <person name="Linde D."/>
            <person name="Babiker R."/>
            <person name="Drula E."/>
            <person name="Ayuso-Fernandez I."/>
            <person name="Pacheco R."/>
            <person name="Padilla G."/>
            <person name="Ferreira P."/>
            <person name="Barriuso J."/>
            <person name="Kellner H."/>
            <person name="Castanera R."/>
            <person name="Alfaro M."/>
            <person name="Ramirez L."/>
            <person name="Pisabarro A.G."/>
            <person name="Kuo A."/>
            <person name="Tritt A."/>
            <person name="Lipzen A."/>
            <person name="He G."/>
            <person name="Yan M."/>
            <person name="Ng V."/>
            <person name="Cullen D."/>
            <person name="Martin F."/>
            <person name="Rosso M.-N."/>
            <person name="Henrissat B."/>
            <person name="Hibbett D."/>
            <person name="Martinez A.T."/>
            <person name="Grigoriev I.V."/>
        </authorList>
    </citation>
    <scope>NUCLEOTIDE SEQUENCE</scope>
    <source>
        <strain evidence="2">AH 40177</strain>
    </source>
</reference>
<dbReference type="Proteomes" id="UP000772434">
    <property type="component" value="Unassembled WGS sequence"/>
</dbReference>
<dbReference type="EMBL" id="JADNRY010000083">
    <property type="protein sequence ID" value="KAF9066724.1"/>
    <property type="molecule type" value="Genomic_DNA"/>
</dbReference>
<keyword evidence="1" id="KW-0472">Membrane</keyword>
<protein>
    <submittedName>
        <fullName evidence="2">Uncharacterized protein</fullName>
    </submittedName>
</protein>
<dbReference type="AlphaFoldDB" id="A0A9P5U5I3"/>
<keyword evidence="1" id="KW-1133">Transmembrane helix</keyword>
<feature type="transmembrane region" description="Helical" evidence="1">
    <location>
        <begin position="174"/>
        <end position="193"/>
    </location>
</feature>
<evidence type="ECO:0000313" key="3">
    <source>
        <dbReference type="Proteomes" id="UP000772434"/>
    </source>
</evidence>
<proteinExistence type="predicted"/>
<accession>A0A9P5U5I3</accession>
<evidence type="ECO:0000256" key="1">
    <source>
        <dbReference type="SAM" id="Phobius"/>
    </source>
</evidence>
<keyword evidence="3" id="KW-1185">Reference proteome</keyword>
<feature type="transmembrane region" description="Helical" evidence="1">
    <location>
        <begin position="141"/>
        <end position="162"/>
    </location>
</feature>
<feature type="transmembrane region" description="Helical" evidence="1">
    <location>
        <begin position="110"/>
        <end position="129"/>
    </location>
</feature>
<sequence>MNSDERSILYEIGNAQFLNVSQLLSTACLYGSFLLATSISIYYLSSSNKPQVWTICILIGFMAFTLYLTSSIEVNLKLIFHSCMNSTGQGLIAQAELADKSVKIWNEVHGLPLTIMLVLSDSIVTWRACIMWKAENRVRGALIVLMTGNFVIQVVDIVWDSLDLANSLSLSLDILSLGISLVTNALTTFFIGLKAWSGWFH</sequence>
<feature type="transmembrane region" description="Helical" evidence="1">
    <location>
        <begin position="52"/>
        <end position="70"/>
    </location>
</feature>
<gene>
    <name evidence="2" type="ORF">BDP27DRAFT_1365485</name>
</gene>
<name>A0A9P5U5I3_9AGAR</name>
<organism evidence="2 3">
    <name type="scientific">Rhodocollybia butyracea</name>
    <dbReference type="NCBI Taxonomy" id="206335"/>
    <lineage>
        <taxon>Eukaryota</taxon>
        <taxon>Fungi</taxon>
        <taxon>Dikarya</taxon>
        <taxon>Basidiomycota</taxon>
        <taxon>Agaricomycotina</taxon>
        <taxon>Agaricomycetes</taxon>
        <taxon>Agaricomycetidae</taxon>
        <taxon>Agaricales</taxon>
        <taxon>Marasmiineae</taxon>
        <taxon>Omphalotaceae</taxon>
        <taxon>Rhodocollybia</taxon>
    </lineage>
</organism>